<dbReference type="Proteomes" id="UP000315949">
    <property type="component" value="Unassembled WGS sequence"/>
</dbReference>
<gene>
    <name evidence="3" type="ORF">FQY79_09820</name>
</gene>
<keyword evidence="1" id="KW-1133">Transmembrane helix</keyword>
<reference evidence="3 4" key="1">
    <citation type="submission" date="2019-07" db="EMBL/GenBank/DDBJ databases">
        <title>Luteimonas sp. YD-1 nov., isolated from acidic soil.</title>
        <authorList>
            <person name="Zhou J."/>
        </authorList>
    </citation>
    <scope>NUCLEOTIDE SEQUENCE [LARGE SCALE GENOMIC DNA]</scope>
    <source>
        <strain evidence="3 4">YD-1</strain>
    </source>
</reference>
<keyword evidence="1" id="KW-0812">Transmembrane</keyword>
<dbReference type="Gene3D" id="3.30.565.10">
    <property type="entry name" value="Histidine kinase-like ATPase, C-terminal domain"/>
    <property type="match status" value="1"/>
</dbReference>
<feature type="transmembrane region" description="Helical" evidence="1">
    <location>
        <begin position="82"/>
        <end position="105"/>
    </location>
</feature>
<protein>
    <submittedName>
        <fullName evidence="3">Sensor histidine kinase</fullName>
    </submittedName>
</protein>
<dbReference type="PANTHER" id="PTHR34220">
    <property type="entry name" value="SENSOR HISTIDINE KINASE YPDA"/>
    <property type="match status" value="1"/>
</dbReference>
<sequence>MPGAPRGEPWLPDLCRPPRIAAMLGLAQLAVVVAALVPVGGRGWDAHGFLIASSYALWLALSVTALLCVLRERLSLLPGRSGALAAVALALVVAAVAAAIVHGLFASVDTSGAFPGFWRFTGGSAAVVGLLSALALRYFYVIDRWQAQVEAHARAEADALQARIRPHFLFNSMNMIAGLLRRDPAVAERAVLDLSDLFRAALVAGEGRSSLREELDLAERYLAIEQLRLGTRLQVEWRRREPLPLDLPLPRLVLQPLLENAVLHGISRLPSGGTIEIEVAAADGLLALQVRNPAPPPEEAGMHGAGHALRNIRHRLGYMFGRDADMVSGWDGGYYACRIVLPLEPVSR</sequence>
<accession>A0A5C5TZ12</accession>
<evidence type="ECO:0000313" key="3">
    <source>
        <dbReference type="EMBL" id="TWT18917.1"/>
    </source>
</evidence>
<name>A0A5C5TZ12_9GAMM</name>
<dbReference type="PANTHER" id="PTHR34220:SF7">
    <property type="entry name" value="SENSOR HISTIDINE KINASE YPDA"/>
    <property type="match status" value="1"/>
</dbReference>
<dbReference type="InterPro" id="IPR050640">
    <property type="entry name" value="Bact_2-comp_sensor_kinase"/>
</dbReference>
<evidence type="ECO:0000259" key="2">
    <source>
        <dbReference type="Pfam" id="PF06580"/>
    </source>
</evidence>
<dbReference type="InterPro" id="IPR036890">
    <property type="entry name" value="HATPase_C_sf"/>
</dbReference>
<feature type="domain" description="Signal transduction histidine kinase internal region" evidence="2">
    <location>
        <begin position="155"/>
        <end position="233"/>
    </location>
</feature>
<keyword evidence="1" id="KW-0472">Membrane</keyword>
<dbReference type="GO" id="GO:0016020">
    <property type="term" value="C:membrane"/>
    <property type="evidence" value="ECO:0007669"/>
    <property type="project" value="InterPro"/>
</dbReference>
<evidence type="ECO:0000313" key="4">
    <source>
        <dbReference type="Proteomes" id="UP000315949"/>
    </source>
</evidence>
<dbReference type="EMBL" id="VOHE01000004">
    <property type="protein sequence ID" value="TWT18917.1"/>
    <property type="molecule type" value="Genomic_DNA"/>
</dbReference>
<feature type="transmembrane region" description="Helical" evidence="1">
    <location>
        <begin position="117"/>
        <end position="140"/>
    </location>
</feature>
<dbReference type="Pfam" id="PF06580">
    <property type="entry name" value="His_kinase"/>
    <property type="match status" value="1"/>
</dbReference>
<keyword evidence="4" id="KW-1185">Reference proteome</keyword>
<dbReference type="InterPro" id="IPR010559">
    <property type="entry name" value="Sig_transdc_His_kin_internal"/>
</dbReference>
<feature type="transmembrane region" description="Helical" evidence="1">
    <location>
        <begin position="46"/>
        <end position="70"/>
    </location>
</feature>
<evidence type="ECO:0000256" key="1">
    <source>
        <dbReference type="SAM" id="Phobius"/>
    </source>
</evidence>
<keyword evidence="3" id="KW-0418">Kinase</keyword>
<feature type="transmembrane region" description="Helical" evidence="1">
    <location>
        <begin position="20"/>
        <end position="40"/>
    </location>
</feature>
<dbReference type="RefSeq" id="WP_146312736.1">
    <property type="nucleotide sequence ID" value="NZ_VOHE01000004.1"/>
</dbReference>
<dbReference type="AlphaFoldDB" id="A0A5C5TZ12"/>
<organism evidence="3 4">
    <name type="scientific">Luteimonas wenzhouensis</name>
    <dbReference type="NCBI Taxonomy" id="2599615"/>
    <lineage>
        <taxon>Bacteria</taxon>
        <taxon>Pseudomonadati</taxon>
        <taxon>Pseudomonadota</taxon>
        <taxon>Gammaproteobacteria</taxon>
        <taxon>Lysobacterales</taxon>
        <taxon>Lysobacteraceae</taxon>
        <taxon>Luteimonas</taxon>
    </lineage>
</organism>
<proteinExistence type="predicted"/>
<comment type="caution">
    <text evidence="3">The sequence shown here is derived from an EMBL/GenBank/DDBJ whole genome shotgun (WGS) entry which is preliminary data.</text>
</comment>
<dbReference type="GO" id="GO:0000155">
    <property type="term" value="F:phosphorelay sensor kinase activity"/>
    <property type="evidence" value="ECO:0007669"/>
    <property type="project" value="InterPro"/>
</dbReference>
<dbReference type="OrthoDB" id="2514702at2"/>
<keyword evidence="3" id="KW-0808">Transferase</keyword>
<dbReference type="SUPFAM" id="SSF55874">
    <property type="entry name" value="ATPase domain of HSP90 chaperone/DNA topoisomerase II/histidine kinase"/>
    <property type="match status" value="1"/>
</dbReference>